<gene>
    <name evidence="2" type="ORF">K8V15_05900</name>
</gene>
<dbReference type="EMBL" id="DYZF01000148">
    <property type="protein sequence ID" value="HJE51497.1"/>
    <property type="molecule type" value="Genomic_DNA"/>
</dbReference>
<feature type="transmembrane region" description="Helical" evidence="1">
    <location>
        <begin position="47"/>
        <end position="65"/>
    </location>
</feature>
<comment type="caution">
    <text evidence="2">The sequence shown here is derived from an EMBL/GenBank/DDBJ whole genome shotgun (WGS) entry which is preliminary data.</text>
</comment>
<keyword evidence="1" id="KW-0472">Membrane</keyword>
<evidence type="ECO:0000313" key="3">
    <source>
        <dbReference type="Proteomes" id="UP000712713"/>
    </source>
</evidence>
<evidence type="ECO:0000313" key="2">
    <source>
        <dbReference type="EMBL" id="HJE51497.1"/>
    </source>
</evidence>
<proteinExistence type="predicted"/>
<keyword evidence="1" id="KW-0812">Transmembrane</keyword>
<accession>A0A921EMW9</accession>
<keyword evidence="1" id="KW-1133">Transmembrane helix</keyword>
<sequence length="156" mass="16708">MFDLAEVISNWIFALRITTWQQWLLRGGMVAAGAVAAWVSLPWVTLTILPVWVALVAVGLLWSAIRPDSTAPLFALVPYVMAWSGGGADSEWWRYATVVAGLLVFHATATFAAAAPTYADVRLARGLLPPEPELRVQVSSAVGPTPGLGPLVDRPS</sequence>
<dbReference type="AlphaFoldDB" id="A0A921EMW9"/>
<feature type="transmembrane region" description="Helical" evidence="1">
    <location>
        <begin position="92"/>
        <end position="115"/>
    </location>
</feature>
<reference evidence="2" key="2">
    <citation type="submission" date="2021-09" db="EMBL/GenBank/DDBJ databases">
        <authorList>
            <person name="Gilroy R."/>
        </authorList>
    </citation>
    <scope>NUCLEOTIDE SEQUENCE</scope>
    <source>
        <strain evidence="2">ChiGjej3B3-7470</strain>
    </source>
</reference>
<organism evidence="2 3">
    <name type="scientific">Tessaracoccus flavescens</name>
    <dbReference type="NCBI Taxonomy" id="399497"/>
    <lineage>
        <taxon>Bacteria</taxon>
        <taxon>Bacillati</taxon>
        <taxon>Actinomycetota</taxon>
        <taxon>Actinomycetes</taxon>
        <taxon>Propionibacteriales</taxon>
        <taxon>Propionibacteriaceae</taxon>
        <taxon>Tessaracoccus</taxon>
    </lineage>
</organism>
<reference evidence="2" key="1">
    <citation type="journal article" date="2021" name="PeerJ">
        <title>Extensive microbial diversity within the chicken gut microbiome revealed by metagenomics and culture.</title>
        <authorList>
            <person name="Gilroy R."/>
            <person name="Ravi A."/>
            <person name="Getino M."/>
            <person name="Pursley I."/>
            <person name="Horton D.L."/>
            <person name="Alikhan N.F."/>
            <person name="Baker D."/>
            <person name="Gharbi K."/>
            <person name="Hall N."/>
            <person name="Watson M."/>
            <person name="Adriaenssens E.M."/>
            <person name="Foster-Nyarko E."/>
            <person name="Jarju S."/>
            <person name="Secka A."/>
            <person name="Antonio M."/>
            <person name="Oren A."/>
            <person name="Chaudhuri R.R."/>
            <person name="La Ragione R."/>
            <person name="Hildebrand F."/>
            <person name="Pallen M.J."/>
        </authorList>
    </citation>
    <scope>NUCLEOTIDE SEQUENCE</scope>
    <source>
        <strain evidence="2">ChiGjej3B3-7470</strain>
    </source>
</reference>
<feature type="transmembrane region" description="Helical" evidence="1">
    <location>
        <begin position="70"/>
        <end position="86"/>
    </location>
</feature>
<dbReference type="Proteomes" id="UP000712713">
    <property type="component" value="Unassembled WGS sequence"/>
</dbReference>
<evidence type="ECO:0000256" key="1">
    <source>
        <dbReference type="SAM" id="Phobius"/>
    </source>
</evidence>
<name>A0A921EMW9_9ACTN</name>
<protein>
    <submittedName>
        <fullName evidence="2">Uncharacterized protein</fullName>
    </submittedName>
</protein>